<evidence type="ECO:0000313" key="2">
    <source>
        <dbReference type="Proteomes" id="UP000499080"/>
    </source>
</evidence>
<dbReference type="AlphaFoldDB" id="A0A4Y2ARV8"/>
<evidence type="ECO:0000313" key="1">
    <source>
        <dbReference type="EMBL" id="GBL82237.1"/>
    </source>
</evidence>
<protein>
    <recommendedName>
        <fullName evidence="3">ATP-dependent DNA helicase</fullName>
    </recommendedName>
</protein>
<reference evidence="1 2" key="1">
    <citation type="journal article" date="2019" name="Sci. Rep.">
        <title>Orb-weaving spider Araneus ventricosus genome elucidates the spidroin gene catalogue.</title>
        <authorList>
            <person name="Kono N."/>
            <person name="Nakamura H."/>
            <person name="Ohtoshi R."/>
            <person name="Moran D.A.P."/>
            <person name="Shinohara A."/>
            <person name="Yoshida Y."/>
            <person name="Fujiwara M."/>
            <person name="Mori M."/>
            <person name="Tomita M."/>
            <person name="Arakawa K."/>
        </authorList>
    </citation>
    <scope>NUCLEOTIDE SEQUENCE [LARGE SCALE GENOMIC DNA]</scope>
</reference>
<dbReference type="EMBL" id="BGPR01000028">
    <property type="protein sequence ID" value="GBL82237.1"/>
    <property type="molecule type" value="Genomic_DNA"/>
</dbReference>
<dbReference type="OrthoDB" id="272985at2759"/>
<sequence>MQSIGRIFKTQQELKEAVFLNVAQHFIDYSWLCQREIPTSRNEDVSVMNKNLHPPSLCNGTRLCIKKLLTNIIEATIMTGHAAASQKMKPAENCSVSSSARKLGALKISSSISSSKGCEVVWATSRSRVPVDGAAIASDVRESSCREQQKRRRGG</sequence>
<evidence type="ECO:0008006" key="3">
    <source>
        <dbReference type="Google" id="ProtNLM"/>
    </source>
</evidence>
<comment type="caution">
    <text evidence="1">The sequence shown here is derived from an EMBL/GenBank/DDBJ whole genome shotgun (WGS) entry which is preliminary data.</text>
</comment>
<keyword evidence="2" id="KW-1185">Reference proteome</keyword>
<dbReference type="Proteomes" id="UP000499080">
    <property type="component" value="Unassembled WGS sequence"/>
</dbReference>
<gene>
    <name evidence="1" type="ORF">AVEN_252421_1</name>
</gene>
<proteinExistence type="predicted"/>
<accession>A0A4Y2ARV8</accession>
<name>A0A4Y2ARV8_ARAVE</name>
<organism evidence="1 2">
    <name type="scientific">Araneus ventricosus</name>
    <name type="common">Orbweaver spider</name>
    <name type="synonym">Epeira ventricosa</name>
    <dbReference type="NCBI Taxonomy" id="182803"/>
    <lineage>
        <taxon>Eukaryota</taxon>
        <taxon>Metazoa</taxon>
        <taxon>Ecdysozoa</taxon>
        <taxon>Arthropoda</taxon>
        <taxon>Chelicerata</taxon>
        <taxon>Arachnida</taxon>
        <taxon>Araneae</taxon>
        <taxon>Araneomorphae</taxon>
        <taxon>Entelegynae</taxon>
        <taxon>Araneoidea</taxon>
        <taxon>Araneidae</taxon>
        <taxon>Araneus</taxon>
    </lineage>
</organism>